<proteinExistence type="predicted"/>
<feature type="coiled-coil region" evidence="4">
    <location>
        <begin position="81"/>
        <end position="135"/>
    </location>
</feature>
<dbReference type="GO" id="GO:0042619">
    <property type="term" value="P:poly-hydroxybutyrate biosynthetic process"/>
    <property type="evidence" value="ECO:0007669"/>
    <property type="project" value="UniProtKB-KW"/>
</dbReference>
<protein>
    <recommendedName>
        <fullName evidence="2">Poly(3-hydroxyalkanoate) polymerase subunit PhaE</fullName>
    </recommendedName>
</protein>
<dbReference type="Proteomes" id="UP000429595">
    <property type="component" value="Unassembled WGS sequence"/>
</dbReference>
<dbReference type="RefSeq" id="WP_152151176.1">
    <property type="nucleotide sequence ID" value="NZ_WEIO01000004.1"/>
</dbReference>
<dbReference type="EMBL" id="WEIO01000004">
    <property type="protein sequence ID" value="KAB7707178.1"/>
    <property type="molecule type" value="Genomic_DNA"/>
</dbReference>
<evidence type="ECO:0000313" key="5">
    <source>
        <dbReference type="EMBL" id="KAB7707178.1"/>
    </source>
</evidence>
<comment type="pathway">
    <text evidence="1">Biopolymer metabolism; poly-(R)-3-hydroxybutanoate biosynthesis.</text>
</comment>
<gene>
    <name evidence="5" type="ORF">F9802_09225</name>
</gene>
<organism evidence="5 6">
    <name type="scientific">Bacillus aerolatus</name>
    <dbReference type="NCBI Taxonomy" id="2653354"/>
    <lineage>
        <taxon>Bacteria</taxon>
        <taxon>Bacillati</taxon>
        <taxon>Bacillota</taxon>
        <taxon>Bacilli</taxon>
        <taxon>Bacillales</taxon>
        <taxon>Bacillaceae</taxon>
        <taxon>Bacillus</taxon>
    </lineage>
</organism>
<evidence type="ECO:0000256" key="2">
    <source>
        <dbReference type="ARBA" id="ARBA00019066"/>
    </source>
</evidence>
<name>A0A6I1FRH2_9BACI</name>
<reference evidence="5 6" key="1">
    <citation type="submission" date="2019-10" db="EMBL/GenBank/DDBJ databases">
        <title>Bacillus aerolatum sp. nov., isolated from bioaerosol of sport playgrounds.</title>
        <authorList>
            <person name="Chen P."/>
            <person name="Zhang G."/>
        </authorList>
    </citation>
    <scope>NUCLEOTIDE SEQUENCE [LARGE SCALE GENOMIC DNA]</scope>
    <source>
        <strain evidence="5 6">CX253</strain>
    </source>
</reference>
<accession>A0A6I1FRH2</accession>
<evidence type="ECO:0000256" key="3">
    <source>
        <dbReference type="ARBA" id="ARBA00022752"/>
    </source>
</evidence>
<dbReference type="AlphaFoldDB" id="A0A6I1FRH2"/>
<dbReference type="Pfam" id="PF09712">
    <property type="entry name" value="PHA_synth_III_E"/>
    <property type="match status" value="1"/>
</dbReference>
<keyword evidence="4" id="KW-0175">Coiled coil</keyword>
<keyword evidence="3" id="KW-0583">PHB biosynthesis</keyword>
<comment type="caution">
    <text evidence="5">The sequence shown here is derived from an EMBL/GenBank/DDBJ whole genome shotgun (WGS) entry which is preliminary data.</text>
</comment>
<evidence type="ECO:0000256" key="1">
    <source>
        <dbReference type="ARBA" id="ARBA00004683"/>
    </source>
</evidence>
<dbReference type="InterPro" id="IPR010123">
    <property type="entry name" value="PHA_synth_III_E"/>
</dbReference>
<keyword evidence="6" id="KW-1185">Reference proteome</keyword>
<dbReference type="UniPathway" id="UPA00917"/>
<evidence type="ECO:0000313" key="6">
    <source>
        <dbReference type="Proteomes" id="UP000429595"/>
    </source>
</evidence>
<evidence type="ECO:0000256" key="4">
    <source>
        <dbReference type="SAM" id="Coils"/>
    </source>
</evidence>
<sequence length="145" mass="16823">MTQETTLDPFALWKNMYEKTEANLNDVIHETLQKEAFSEWLGNYQNAFLQYQSFVQKTTENYLKQINMPTREEISSVASLIINVEEKIENLDQKVEDELLTNPSTAEINKLKVSVSKLDKKMDQILKLLQQNEKKAPPVSSEVQK</sequence>